<dbReference type="STRING" id="1120996.SAMN02746066_04308"/>
<evidence type="ECO:0000313" key="4">
    <source>
        <dbReference type="Proteomes" id="UP000184038"/>
    </source>
</evidence>
<evidence type="ECO:0000256" key="1">
    <source>
        <dbReference type="SAM" id="SignalP"/>
    </source>
</evidence>
<dbReference type="SUPFAM" id="SSF49373">
    <property type="entry name" value="Invasin/intimin cell-adhesion fragments"/>
    <property type="match status" value="1"/>
</dbReference>
<feature type="domain" description="BIG2" evidence="2">
    <location>
        <begin position="193"/>
        <end position="278"/>
    </location>
</feature>
<dbReference type="Pfam" id="PF01841">
    <property type="entry name" value="Transglut_core"/>
    <property type="match status" value="1"/>
</dbReference>
<protein>
    <submittedName>
        <fullName evidence="3">Transglutaminase-like superfamily protein</fullName>
    </submittedName>
</protein>
<dbReference type="InterPro" id="IPR003343">
    <property type="entry name" value="Big_2"/>
</dbReference>
<dbReference type="SUPFAM" id="SSF54001">
    <property type="entry name" value="Cysteine proteinases"/>
    <property type="match status" value="1"/>
</dbReference>
<feature type="domain" description="BIG2" evidence="2">
    <location>
        <begin position="29"/>
        <end position="101"/>
    </location>
</feature>
<dbReference type="Gene3D" id="2.60.40.1080">
    <property type="match status" value="1"/>
</dbReference>
<dbReference type="InterPro" id="IPR002931">
    <property type="entry name" value="Transglutaminase-like"/>
</dbReference>
<evidence type="ECO:0000313" key="3">
    <source>
        <dbReference type="EMBL" id="SHN00158.1"/>
    </source>
</evidence>
<gene>
    <name evidence="3" type="ORF">SAMN02746066_04308</name>
</gene>
<sequence>MGNKLKKIIMFVFLVVSITNMSSALTVSAATIVGINKTTDYLVKGETTTLKVTGTSKKVTWSTDNKKIATVSTSGKVTAVACGTTTIKATVNKVTYKCKVTVVNPSKIYLDPSSSKVTVNGKAVSLNPTSDTYSAAAMKAMKLTYKVSGNTGVTVSSAGKVTATKAGSFKVTAYVHGKKIETVSMNAVLTKSSFPGFAVSEVNVEVEKYREVYFANNYLLAADDITVKSSDPSVATAEGAFSTLDLDHYYGIEIHGLKDGRTTLSVTINGVTKSIKVIVGQGINVLAPVDAVKANNFAGYSGNSLNTLQWTRQFIDSNNLDSDTLTDREKITIIQNYLNSTANKNTDNTYDGYISSIIFNGYYGGGDCEAYSTTFCFLCECINIEVLFCGGCSDNGDGTGYKGHAWNKVKVDGTWYYIDSYWNACLNSFDYFLSETLWSNHNLSDREDYYAEYGSTDNIPYVSEIK</sequence>
<reference evidence="3 4" key="1">
    <citation type="submission" date="2016-11" db="EMBL/GenBank/DDBJ databases">
        <authorList>
            <person name="Jaros S."/>
            <person name="Januszkiewicz K."/>
            <person name="Wedrychowicz H."/>
        </authorList>
    </citation>
    <scope>NUCLEOTIDE SEQUENCE [LARGE SCALE GENOMIC DNA]</scope>
    <source>
        <strain evidence="3 4">DSM 15930</strain>
    </source>
</reference>
<proteinExistence type="predicted"/>
<dbReference type="InterPro" id="IPR038765">
    <property type="entry name" value="Papain-like_cys_pep_sf"/>
</dbReference>
<keyword evidence="4" id="KW-1185">Reference proteome</keyword>
<dbReference type="AlphaFoldDB" id="A0A1M7N964"/>
<evidence type="ECO:0000259" key="2">
    <source>
        <dbReference type="SMART" id="SM00635"/>
    </source>
</evidence>
<feature type="signal peptide" evidence="1">
    <location>
        <begin position="1"/>
        <end position="29"/>
    </location>
</feature>
<dbReference type="RefSeq" id="WP_073291278.1">
    <property type="nucleotide sequence ID" value="NZ_FRCP01000026.1"/>
</dbReference>
<organism evidence="3 4">
    <name type="scientific">Anaerosporobacter mobilis DSM 15930</name>
    <dbReference type="NCBI Taxonomy" id="1120996"/>
    <lineage>
        <taxon>Bacteria</taxon>
        <taxon>Bacillati</taxon>
        <taxon>Bacillota</taxon>
        <taxon>Clostridia</taxon>
        <taxon>Lachnospirales</taxon>
        <taxon>Lachnospiraceae</taxon>
        <taxon>Anaerosporobacter</taxon>
    </lineage>
</organism>
<dbReference type="Pfam" id="PF02368">
    <property type="entry name" value="Big_2"/>
    <property type="match status" value="1"/>
</dbReference>
<dbReference type="Gene3D" id="3.10.620.30">
    <property type="match status" value="1"/>
</dbReference>
<accession>A0A1M7N964</accession>
<feature type="chain" id="PRO_5012613264" evidence="1">
    <location>
        <begin position="30"/>
        <end position="466"/>
    </location>
</feature>
<dbReference type="EMBL" id="FRCP01000026">
    <property type="protein sequence ID" value="SHN00158.1"/>
    <property type="molecule type" value="Genomic_DNA"/>
</dbReference>
<keyword evidence="1" id="KW-0732">Signal</keyword>
<dbReference type="Proteomes" id="UP000184038">
    <property type="component" value="Unassembled WGS sequence"/>
</dbReference>
<dbReference type="InterPro" id="IPR008964">
    <property type="entry name" value="Invasin/intimin_cell_adhesion"/>
</dbReference>
<name>A0A1M7N964_9FIRM</name>
<dbReference type="SMART" id="SM00635">
    <property type="entry name" value="BID_2"/>
    <property type="match status" value="2"/>
</dbReference>